<keyword evidence="1" id="KW-0343">GTPase activation</keyword>
<evidence type="ECO:0000313" key="4">
    <source>
        <dbReference type="EnsemblMetazoa" id="tetur01g10120.1"/>
    </source>
</evidence>
<evidence type="ECO:0000256" key="1">
    <source>
        <dbReference type="ARBA" id="ARBA00022468"/>
    </source>
</evidence>
<feature type="region of interest" description="Disordered" evidence="2">
    <location>
        <begin position="686"/>
        <end position="741"/>
    </location>
</feature>
<feature type="domain" description="Rab-GAP TBC" evidence="3">
    <location>
        <begin position="194"/>
        <end position="401"/>
    </location>
</feature>
<feature type="region of interest" description="Disordered" evidence="2">
    <location>
        <begin position="756"/>
        <end position="782"/>
    </location>
</feature>
<evidence type="ECO:0000313" key="5">
    <source>
        <dbReference type="Proteomes" id="UP000015104"/>
    </source>
</evidence>
<gene>
    <name evidence="4" type="primary">107366115</name>
</gene>
<evidence type="ECO:0000256" key="2">
    <source>
        <dbReference type="SAM" id="MobiDB-lite"/>
    </source>
</evidence>
<feature type="compositionally biased region" description="Low complexity" evidence="2">
    <location>
        <begin position="720"/>
        <end position="741"/>
    </location>
</feature>
<dbReference type="PANTHER" id="PTHR22957:SF333">
    <property type="entry name" value="TBC1 DOMAIN FAMILY MEMBER 25"/>
    <property type="match status" value="1"/>
</dbReference>
<dbReference type="HOGENOM" id="CLU_004382_0_0_1"/>
<keyword evidence="5" id="KW-1185">Reference proteome</keyword>
<feature type="region of interest" description="Disordered" evidence="2">
    <location>
        <begin position="647"/>
        <end position="674"/>
    </location>
</feature>
<dbReference type="Proteomes" id="UP000015104">
    <property type="component" value="Unassembled WGS sequence"/>
</dbReference>
<dbReference type="InterPro" id="IPR000195">
    <property type="entry name" value="Rab-GAP-TBC_dom"/>
</dbReference>
<dbReference type="Pfam" id="PF00566">
    <property type="entry name" value="RabGAP-TBC"/>
    <property type="match status" value="1"/>
</dbReference>
<dbReference type="PANTHER" id="PTHR22957">
    <property type="entry name" value="TBC1 DOMAIN FAMILY MEMBER GTPASE-ACTIVATING PROTEIN"/>
    <property type="match status" value="1"/>
</dbReference>
<dbReference type="AlphaFoldDB" id="T1JSD4"/>
<dbReference type="GO" id="GO:0005776">
    <property type="term" value="C:autophagosome"/>
    <property type="evidence" value="ECO:0007669"/>
    <property type="project" value="TreeGrafter"/>
</dbReference>
<accession>T1JSD4</accession>
<dbReference type="GO" id="GO:1901096">
    <property type="term" value="P:regulation of autophagosome maturation"/>
    <property type="evidence" value="ECO:0007669"/>
    <property type="project" value="TreeGrafter"/>
</dbReference>
<dbReference type="EMBL" id="CAEY01000461">
    <property type="status" value="NOT_ANNOTATED_CDS"/>
    <property type="molecule type" value="Genomic_DNA"/>
</dbReference>
<dbReference type="SMART" id="SM00164">
    <property type="entry name" value="TBC"/>
    <property type="match status" value="1"/>
</dbReference>
<dbReference type="InterPro" id="IPR035969">
    <property type="entry name" value="Rab-GAP_TBC_sf"/>
</dbReference>
<reference evidence="5" key="1">
    <citation type="submission" date="2011-08" db="EMBL/GenBank/DDBJ databases">
        <authorList>
            <person name="Rombauts S."/>
        </authorList>
    </citation>
    <scope>NUCLEOTIDE SEQUENCE</scope>
    <source>
        <strain evidence="5">London</strain>
    </source>
</reference>
<evidence type="ECO:0000259" key="3">
    <source>
        <dbReference type="PROSITE" id="PS50086"/>
    </source>
</evidence>
<dbReference type="KEGG" id="tut:107366115"/>
<dbReference type="OrthoDB" id="10264062at2759"/>
<proteinExistence type="predicted"/>
<feature type="compositionally biased region" description="Polar residues" evidence="2">
    <location>
        <begin position="856"/>
        <end position="869"/>
    </location>
</feature>
<dbReference type="GO" id="GO:0005096">
    <property type="term" value="F:GTPase activator activity"/>
    <property type="evidence" value="ECO:0007669"/>
    <property type="project" value="UniProtKB-KW"/>
</dbReference>
<dbReference type="Gene3D" id="1.10.472.80">
    <property type="entry name" value="Ypt/Rab-GAP domain of gyp1p, domain 3"/>
    <property type="match status" value="1"/>
</dbReference>
<dbReference type="PROSITE" id="PS50086">
    <property type="entry name" value="TBC_RABGAP"/>
    <property type="match status" value="1"/>
</dbReference>
<dbReference type="SUPFAM" id="SSF47923">
    <property type="entry name" value="Ypt/Rab-GAP domain of gyp1p"/>
    <property type="match status" value="2"/>
</dbReference>
<organism evidence="4 5">
    <name type="scientific">Tetranychus urticae</name>
    <name type="common">Two-spotted spider mite</name>
    <dbReference type="NCBI Taxonomy" id="32264"/>
    <lineage>
        <taxon>Eukaryota</taxon>
        <taxon>Metazoa</taxon>
        <taxon>Ecdysozoa</taxon>
        <taxon>Arthropoda</taxon>
        <taxon>Chelicerata</taxon>
        <taxon>Arachnida</taxon>
        <taxon>Acari</taxon>
        <taxon>Acariformes</taxon>
        <taxon>Trombidiformes</taxon>
        <taxon>Prostigmata</taxon>
        <taxon>Eleutherengona</taxon>
        <taxon>Raphignathae</taxon>
        <taxon>Tetranychoidea</taxon>
        <taxon>Tetranychidae</taxon>
        <taxon>Tetranychus</taxon>
    </lineage>
</organism>
<reference evidence="4" key="2">
    <citation type="submission" date="2015-06" db="UniProtKB">
        <authorList>
            <consortium name="EnsemblMetazoa"/>
        </authorList>
    </citation>
    <scope>IDENTIFICATION</scope>
</reference>
<dbReference type="eggNOG" id="KOG2197">
    <property type="taxonomic scope" value="Eukaryota"/>
</dbReference>
<dbReference type="STRING" id="32264.T1JSD4"/>
<sequence length="1045" mass="116321">MCDLISYHIPEAVRIEVIEVSNDDESDLHGDENTRRFSIDPQITDLSVLHSIIVRAFSIKSDFTLNYLRRDLNIFVPLKSDWDLDSAYINSSKPFLFVRMTTEKYNSLTDWDIITVADITRAAQIAANQTTSVANTLLHKVEKIVSKAFSRSSSASPIESNPSPLNEKQYYSYLDSEGRIRSTRELRISIFRRGVDPILRRAVWKHLLNVYPPGLTGNQRYEYIKEKADEYHRMKNLWSSMVGSDEVVDYTINMVRKDVLRTDRMHPFYLGSGDDNPNVVSLLNILTTFALNHGVKYCQGMSDLVSPLLYAMKDEAQAYICFCALMRRLRENFTLDGQAISCKFENLSRLLQYYDPDFYLYLKQVGAQDLLFCYRWILLELKREFPFDCALTMLEVLWSSIPPLIIDDLPLFEDNFRFQIGGTADALTLEAELANGYHQHHHSDGEGNEGDVDEDVDGDLIHDEIDEDEDNYQKTNLNNRCEQNVNKLCNHNNAECQIVNNSTNSQARKQSNSSRNVKIPISNRRHGYRYGDRFCLMNHSLPEYGARFECADLENSGSIRIKGFFLNHNEESNLPVLNRSAIDSHQLLSSSTVIPGKSVGRVAGLINHSIGVNGFSAPARNSLPHIMKSSRPLRTIRFLPKILSNDSREIDSPDAEESSTKQYSFPPKFDKGFSIDSDGDCRRLNSFESIGSSKNSSVDMDEDVESTVRHEARTTGAGLSGLKGSNDSGSSSSSSSSSSAAVRLRCQQRRRLFCRLGSSGGRDNSEPGSPLSPYSGSFGNGHEVETEYEQDLIVHCNGEYTDSRVNQQDWIIPRGLARSVSYECLKNLTVTSGSPTHENTCNGPTGALSVNGLRGSASNGSHLNGTGLTTDPDAPLGSRNSSSQGLEKERSEGYGSGSDPSDLMSEVHSAFGGTLDGNKSDSSSCSSLVILNSNGSTTTESTGSPSSSSQPLSTKPMLPSPSQLGSSNAFMLFLCLSILLQHRDKIMSSGLDCNEIAVYFDSYIRRHNVHSVLDSGRVLFHSYLSQWRESGENEPDLSQDFPPTA</sequence>
<feature type="compositionally biased region" description="Polar residues" evidence="2">
    <location>
        <begin position="686"/>
        <end position="698"/>
    </location>
</feature>
<dbReference type="OMA" id="PTHENTC"/>
<feature type="compositionally biased region" description="Low complexity" evidence="2">
    <location>
        <begin position="934"/>
        <end position="954"/>
    </location>
</feature>
<feature type="region of interest" description="Disordered" evidence="2">
    <location>
        <begin position="852"/>
        <end position="921"/>
    </location>
</feature>
<dbReference type="Gene3D" id="1.10.8.270">
    <property type="entry name" value="putative rabgap domain of human tbc1 domain family member 14 like domains"/>
    <property type="match status" value="1"/>
</dbReference>
<feature type="region of interest" description="Disordered" evidence="2">
    <location>
        <begin position="934"/>
        <end position="960"/>
    </location>
</feature>
<name>T1JSD4_TETUR</name>
<protein>
    <recommendedName>
        <fullName evidence="3">Rab-GAP TBC domain-containing protein</fullName>
    </recommendedName>
</protein>
<dbReference type="EnsemblMetazoa" id="tetur01g10120.1">
    <property type="protein sequence ID" value="tetur01g10120.1"/>
    <property type="gene ID" value="tetur01g10120"/>
</dbReference>